<dbReference type="GO" id="GO:0005524">
    <property type="term" value="F:ATP binding"/>
    <property type="evidence" value="ECO:0007669"/>
    <property type="project" value="UniProtKB-KW"/>
</dbReference>
<dbReference type="PROSITE" id="PS00154">
    <property type="entry name" value="ATPASE_E1_E2"/>
    <property type="match status" value="1"/>
</dbReference>
<feature type="transmembrane region" description="Helical" evidence="22">
    <location>
        <begin position="94"/>
        <end position="113"/>
    </location>
</feature>
<evidence type="ECO:0000256" key="3">
    <source>
        <dbReference type="ARBA" id="ARBA00015102"/>
    </source>
</evidence>
<dbReference type="Gene3D" id="3.40.50.1000">
    <property type="entry name" value="HAD superfamily/HAD-like"/>
    <property type="match status" value="1"/>
</dbReference>
<dbReference type="SUPFAM" id="SSF81665">
    <property type="entry name" value="Calcium ATPase, transmembrane domain M"/>
    <property type="match status" value="1"/>
</dbReference>
<keyword evidence="17" id="KW-0406">Ion transport</keyword>
<evidence type="ECO:0000256" key="10">
    <source>
        <dbReference type="ARBA" id="ARBA00022741"/>
    </source>
</evidence>
<evidence type="ECO:0000256" key="13">
    <source>
        <dbReference type="ARBA" id="ARBA00022842"/>
    </source>
</evidence>
<dbReference type="InterPro" id="IPR006121">
    <property type="entry name" value="HMA_dom"/>
</dbReference>
<proteinExistence type="inferred from homology"/>
<dbReference type="InterPro" id="IPR059000">
    <property type="entry name" value="ATPase_P-type_domA"/>
</dbReference>
<dbReference type="SUPFAM" id="SSF55008">
    <property type="entry name" value="HMA, heavy metal-associated domain"/>
    <property type="match status" value="1"/>
</dbReference>
<dbReference type="GO" id="GO:0005507">
    <property type="term" value="F:copper ion binding"/>
    <property type="evidence" value="ECO:0007669"/>
    <property type="project" value="TreeGrafter"/>
</dbReference>
<evidence type="ECO:0000256" key="8">
    <source>
        <dbReference type="ARBA" id="ARBA00022723"/>
    </source>
</evidence>
<dbReference type="InterPro" id="IPR036163">
    <property type="entry name" value="HMA_dom_sf"/>
</dbReference>
<organism evidence="24">
    <name type="scientific">hydrothermal vent metagenome</name>
    <dbReference type="NCBI Taxonomy" id="652676"/>
    <lineage>
        <taxon>unclassified sequences</taxon>
        <taxon>metagenomes</taxon>
        <taxon>ecological metagenomes</taxon>
    </lineage>
</organism>
<feature type="domain" description="HMA" evidence="23">
    <location>
        <begin position="5"/>
        <end position="68"/>
    </location>
</feature>
<keyword evidence="16" id="KW-0186">Copper</keyword>
<dbReference type="InterPro" id="IPR023214">
    <property type="entry name" value="HAD_sf"/>
</dbReference>
<protein>
    <recommendedName>
        <fullName evidence="3">Copper-exporting P-type ATPase</fullName>
    </recommendedName>
    <alternativeName>
        <fullName evidence="19">Copper-exporting P-type ATPase A</fullName>
    </alternativeName>
    <alternativeName>
        <fullName evidence="20">Cu(+)-exporting ATPase</fullName>
    </alternativeName>
</protein>
<gene>
    <name evidence="24" type="ORF">MNBD_GAMMA24-344</name>
</gene>
<dbReference type="SFLD" id="SFLDF00027">
    <property type="entry name" value="p-type_atpase"/>
    <property type="match status" value="1"/>
</dbReference>
<dbReference type="InterPro" id="IPR027256">
    <property type="entry name" value="P-typ_ATPase_IB"/>
</dbReference>
<dbReference type="Gene3D" id="3.40.1110.10">
    <property type="entry name" value="Calcium-transporting ATPase, cytoplasmic domain N"/>
    <property type="match status" value="1"/>
</dbReference>
<keyword evidence="5" id="KW-1003">Cell membrane</keyword>
<evidence type="ECO:0000256" key="7">
    <source>
        <dbReference type="ARBA" id="ARBA00022692"/>
    </source>
</evidence>
<keyword evidence="24" id="KW-0378">Hydrolase</keyword>
<evidence type="ECO:0000256" key="1">
    <source>
        <dbReference type="ARBA" id="ARBA00004651"/>
    </source>
</evidence>
<sequence length="741" mass="77778">MIKKKTTRLSIGGMSCAGCVSSVEKALQSVAGVDEVLVNFAEHTADVTGSVSVEALIASVRQAGYDAAELRGIDDESEKEAAEMAHYRALLRKAGVAFALGGPLFIAGMLGLLPPLDNVAGRQFWAVAGVLTLGVMIYAGGHFFTGAWKSFRNHLANMDTLIALGTGSAWVYSTVVVLFPHAVPVLAQHAYFEAATIIIALINFGSALEMRARGKTSEAIKHLIGLRPRTAIVVRNGKEEECPISEVGLDETLRARPGERIAVDGIVLEGQSRVDESMLTGEPMPVEKTAGDEVIAGTINVRGTFLYKATRIGGDTVLAQIIELVRHAQSSKPAIGRLVDKVAAVFVPTVMIIAVLTFLAWMNLAPERGISYALVSSMTVLIIACPCALGLATPISIMVAVGRAAERGILIRNGEALQQAGHLTTIVLDKTGTVTEGAPAVTNIVAAENWTADDLLQYAASLEAGSEHPLAAAIVKQADEKGLPLFKAAQFEAVAGHGVKGEVEGKHLLLGNERLLQKAGVALDNWAEQAAALAAKGCSAMYLACDGQVAGLLAVADPVKQDSREAIARLHANGLKVVMLTGDHHITAEAVAQEVGVDTVIAEVLPQEKDQHVVRLQEQGEIVAMVGDGINDAPALARANVGFAIGSGTDVAIESADITLMRGSLHGVADAISLSRLTLRNIKQNLFGAFIYNIVGIPVAGGILFPLFGVMLNPIIAGAAMAMSSVTVVSNANRLRFIKLD</sequence>
<comment type="similarity">
    <text evidence="2">Belongs to the cation transport ATPase (P-type) (TC 3.A.3) family. Type IB subfamily.</text>
</comment>
<dbReference type="EMBL" id="UOFZ01000085">
    <property type="protein sequence ID" value="VAX13032.1"/>
    <property type="molecule type" value="Genomic_DNA"/>
</dbReference>
<evidence type="ECO:0000256" key="12">
    <source>
        <dbReference type="ARBA" id="ARBA00022840"/>
    </source>
</evidence>
<dbReference type="InterPro" id="IPR001757">
    <property type="entry name" value="P_typ_ATPase"/>
</dbReference>
<dbReference type="GO" id="GO:0055070">
    <property type="term" value="P:copper ion homeostasis"/>
    <property type="evidence" value="ECO:0007669"/>
    <property type="project" value="TreeGrafter"/>
</dbReference>
<evidence type="ECO:0000256" key="5">
    <source>
        <dbReference type="ARBA" id="ARBA00022475"/>
    </source>
</evidence>
<keyword evidence="15 22" id="KW-1133">Transmembrane helix</keyword>
<dbReference type="NCBIfam" id="TIGR01511">
    <property type="entry name" value="ATPase-IB1_Cu"/>
    <property type="match status" value="1"/>
</dbReference>
<feature type="transmembrane region" description="Helical" evidence="22">
    <location>
        <begin position="342"/>
        <end position="364"/>
    </location>
</feature>
<dbReference type="AlphaFoldDB" id="A0A3B1BAD5"/>
<evidence type="ECO:0000313" key="24">
    <source>
        <dbReference type="EMBL" id="VAX13032.1"/>
    </source>
</evidence>
<dbReference type="NCBIfam" id="TIGR01494">
    <property type="entry name" value="ATPase_P-type"/>
    <property type="match status" value="1"/>
</dbReference>
<comment type="catalytic activity">
    <reaction evidence="21">
        <text>Cu(+)(in) + ATP + H2O = Cu(+)(out) + ADP + phosphate + H(+)</text>
        <dbReference type="Rhea" id="RHEA:25792"/>
        <dbReference type="ChEBI" id="CHEBI:15377"/>
        <dbReference type="ChEBI" id="CHEBI:15378"/>
        <dbReference type="ChEBI" id="CHEBI:30616"/>
        <dbReference type="ChEBI" id="CHEBI:43474"/>
        <dbReference type="ChEBI" id="CHEBI:49552"/>
        <dbReference type="ChEBI" id="CHEBI:456216"/>
        <dbReference type="EC" id="7.2.2.8"/>
    </reaction>
</comment>
<keyword evidence="9" id="KW-0677">Repeat</keyword>
<dbReference type="SUPFAM" id="SSF81653">
    <property type="entry name" value="Calcium ATPase, transduction domain A"/>
    <property type="match status" value="1"/>
</dbReference>
<feature type="transmembrane region" description="Helical" evidence="22">
    <location>
        <begin position="160"/>
        <end position="183"/>
    </location>
</feature>
<dbReference type="CDD" id="cd00371">
    <property type="entry name" value="HMA"/>
    <property type="match status" value="1"/>
</dbReference>
<evidence type="ECO:0000259" key="23">
    <source>
        <dbReference type="PROSITE" id="PS50846"/>
    </source>
</evidence>
<keyword evidence="7 22" id="KW-0812">Transmembrane</keyword>
<dbReference type="PRINTS" id="PR00119">
    <property type="entry name" value="CATATPASE"/>
</dbReference>
<dbReference type="FunFam" id="2.70.150.10:FF:000002">
    <property type="entry name" value="Copper-transporting ATPase 1, putative"/>
    <property type="match status" value="1"/>
</dbReference>
<reference evidence="24" key="1">
    <citation type="submission" date="2018-06" db="EMBL/GenBank/DDBJ databases">
        <authorList>
            <person name="Zhirakovskaya E."/>
        </authorList>
    </citation>
    <scope>NUCLEOTIDE SEQUENCE</scope>
</reference>
<dbReference type="InterPro" id="IPR044492">
    <property type="entry name" value="P_typ_ATPase_HD_dom"/>
</dbReference>
<dbReference type="Pfam" id="PF00122">
    <property type="entry name" value="E1-E2_ATPase"/>
    <property type="match status" value="1"/>
</dbReference>
<dbReference type="Pfam" id="PF00702">
    <property type="entry name" value="Hydrolase"/>
    <property type="match status" value="1"/>
</dbReference>
<evidence type="ECO:0000256" key="4">
    <source>
        <dbReference type="ARBA" id="ARBA00022448"/>
    </source>
</evidence>
<dbReference type="GO" id="GO:0005886">
    <property type="term" value="C:plasma membrane"/>
    <property type="evidence" value="ECO:0007669"/>
    <property type="project" value="UniProtKB-SubCell"/>
</dbReference>
<feature type="transmembrane region" description="Helical" evidence="22">
    <location>
        <begin position="125"/>
        <end position="148"/>
    </location>
</feature>
<evidence type="ECO:0000256" key="6">
    <source>
        <dbReference type="ARBA" id="ARBA00022553"/>
    </source>
</evidence>
<dbReference type="InterPro" id="IPR008250">
    <property type="entry name" value="ATPase_P-typ_transduc_dom_A_sf"/>
</dbReference>
<feature type="transmembrane region" description="Helical" evidence="22">
    <location>
        <begin position="189"/>
        <end position="208"/>
    </location>
</feature>
<dbReference type="PROSITE" id="PS01047">
    <property type="entry name" value="HMA_1"/>
    <property type="match status" value="1"/>
</dbReference>
<dbReference type="Gene3D" id="3.30.70.100">
    <property type="match status" value="1"/>
</dbReference>
<dbReference type="NCBIfam" id="TIGR01525">
    <property type="entry name" value="ATPase-IB_hvy"/>
    <property type="match status" value="1"/>
</dbReference>
<keyword evidence="10" id="KW-0547">Nucleotide-binding</keyword>
<keyword evidence="14" id="KW-1278">Translocase</keyword>
<feature type="transmembrane region" description="Helical" evidence="22">
    <location>
        <begin position="714"/>
        <end position="732"/>
    </location>
</feature>
<dbReference type="Pfam" id="PF00403">
    <property type="entry name" value="HMA"/>
    <property type="match status" value="1"/>
</dbReference>
<dbReference type="GO" id="GO:0043682">
    <property type="term" value="F:P-type divalent copper transporter activity"/>
    <property type="evidence" value="ECO:0007669"/>
    <property type="project" value="TreeGrafter"/>
</dbReference>
<feature type="transmembrane region" description="Helical" evidence="22">
    <location>
        <begin position="686"/>
        <end position="708"/>
    </location>
</feature>
<dbReference type="SFLD" id="SFLDS00003">
    <property type="entry name" value="Haloacid_Dehalogenase"/>
    <property type="match status" value="1"/>
</dbReference>
<accession>A0A3B1BAD5</accession>
<evidence type="ECO:0000256" key="18">
    <source>
        <dbReference type="ARBA" id="ARBA00023136"/>
    </source>
</evidence>
<dbReference type="PANTHER" id="PTHR43520:SF6">
    <property type="entry name" value="COPPER-EXPORTING P-TYPE ATPASE"/>
    <property type="match status" value="1"/>
</dbReference>
<keyword evidence="12" id="KW-0067">ATP-binding</keyword>
<keyword evidence="18 22" id="KW-0472">Membrane</keyword>
<evidence type="ECO:0000256" key="14">
    <source>
        <dbReference type="ARBA" id="ARBA00022967"/>
    </source>
</evidence>
<comment type="subcellular location">
    <subcellularLocation>
        <location evidence="1">Cell membrane</location>
        <topology evidence="1">Multi-pass membrane protein</topology>
    </subcellularLocation>
</comment>
<evidence type="ECO:0000256" key="19">
    <source>
        <dbReference type="ARBA" id="ARBA00029719"/>
    </source>
</evidence>
<dbReference type="CDD" id="cd02094">
    <property type="entry name" value="P-type_ATPase_Cu-like"/>
    <property type="match status" value="1"/>
</dbReference>
<dbReference type="InterPro" id="IPR018303">
    <property type="entry name" value="ATPase_P-typ_P_site"/>
</dbReference>
<keyword evidence="8" id="KW-0479">Metal-binding</keyword>
<dbReference type="PROSITE" id="PS50846">
    <property type="entry name" value="HMA_2"/>
    <property type="match status" value="1"/>
</dbReference>
<dbReference type="InterPro" id="IPR036412">
    <property type="entry name" value="HAD-like_sf"/>
</dbReference>
<evidence type="ECO:0000256" key="22">
    <source>
        <dbReference type="SAM" id="Phobius"/>
    </source>
</evidence>
<keyword evidence="6" id="KW-0597">Phosphoprotein</keyword>
<dbReference type="PANTHER" id="PTHR43520">
    <property type="entry name" value="ATP7, ISOFORM B"/>
    <property type="match status" value="1"/>
</dbReference>
<evidence type="ECO:0000256" key="21">
    <source>
        <dbReference type="ARBA" id="ARBA00049289"/>
    </source>
</evidence>
<feature type="transmembrane region" description="Helical" evidence="22">
    <location>
        <begin position="370"/>
        <end position="402"/>
    </location>
</feature>
<evidence type="ECO:0000256" key="20">
    <source>
        <dbReference type="ARBA" id="ARBA00033239"/>
    </source>
</evidence>
<dbReference type="GO" id="GO:0016887">
    <property type="term" value="F:ATP hydrolysis activity"/>
    <property type="evidence" value="ECO:0007669"/>
    <property type="project" value="InterPro"/>
</dbReference>
<evidence type="ECO:0000256" key="11">
    <source>
        <dbReference type="ARBA" id="ARBA00022796"/>
    </source>
</evidence>
<name>A0A3B1BAD5_9ZZZZ</name>
<dbReference type="InterPro" id="IPR017969">
    <property type="entry name" value="Heavy-metal-associated_CS"/>
</dbReference>
<keyword evidence="4" id="KW-0813">Transport</keyword>
<evidence type="ECO:0000256" key="17">
    <source>
        <dbReference type="ARBA" id="ARBA00023065"/>
    </source>
</evidence>
<evidence type="ECO:0000256" key="2">
    <source>
        <dbReference type="ARBA" id="ARBA00006024"/>
    </source>
</evidence>
<dbReference type="SUPFAM" id="SSF56784">
    <property type="entry name" value="HAD-like"/>
    <property type="match status" value="1"/>
</dbReference>
<evidence type="ECO:0000256" key="16">
    <source>
        <dbReference type="ARBA" id="ARBA00023008"/>
    </source>
</evidence>
<dbReference type="InterPro" id="IPR023299">
    <property type="entry name" value="ATPase_P-typ_cyto_dom_N"/>
</dbReference>
<evidence type="ECO:0000256" key="15">
    <source>
        <dbReference type="ARBA" id="ARBA00022989"/>
    </source>
</evidence>
<keyword evidence="11" id="KW-0187">Copper transport</keyword>
<dbReference type="PRINTS" id="PR00120">
    <property type="entry name" value="HATPASE"/>
</dbReference>
<dbReference type="GO" id="GO:0140581">
    <property type="term" value="F:P-type monovalent copper transporter activity"/>
    <property type="evidence" value="ECO:0007669"/>
    <property type="project" value="UniProtKB-EC"/>
</dbReference>
<keyword evidence="13" id="KW-0460">Magnesium</keyword>
<dbReference type="InterPro" id="IPR023298">
    <property type="entry name" value="ATPase_P-typ_TM_dom_sf"/>
</dbReference>
<dbReference type="Gene3D" id="2.70.150.10">
    <property type="entry name" value="Calcium-transporting ATPase, cytoplasmic transduction domain A"/>
    <property type="match status" value="1"/>
</dbReference>
<dbReference type="SFLD" id="SFLDG00002">
    <property type="entry name" value="C1.7:_P-type_atpase_like"/>
    <property type="match status" value="1"/>
</dbReference>
<evidence type="ECO:0000256" key="9">
    <source>
        <dbReference type="ARBA" id="ARBA00022737"/>
    </source>
</evidence>